<dbReference type="AlphaFoldDB" id="L1NBV8"/>
<protein>
    <recommendedName>
        <fullName evidence="3">Nitrogen regulatory protein P-II</fullName>
    </recommendedName>
</protein>
<comment type="caution">
    <text evidence="1">The sequence shown here is derived from an EMBL/GenBank/DDBJ whole genome shotgun (WGS) entry which is preliminary data.</text>
</comment>
<dbReference type="Proteomes" id="UP000010408">
    <property type="component" value="Unassembled WGS sequence"/>
</dbReference>
<dbReference type="SUPFAM" id="SSF54913">
    <property type="entry name" value="GlnB-like"/>
    <property type="match status" value="1"/>
</dbReference>
<dbReference type="Gene3D" id="3.30.70.120">
    <property type="match status" value="1"/>
</dbReference>
<proteinExistence type="predicted"/>
<name>L1NBV8_9PORP</name>
<dbReference type="HOGENOM" id="CLU_182783_0_0_10"/>
<dbReference type="EMBL" id="AMEQ01000037">
    <property type="protein sequence ID" value="EKY00702.1"/>
    <property type="molecule type" value="Genomic_DNA"/>
</dbReference>
<dbReference type="PATRIC" id="fig|1127696.3.peg.1304"/>
<dbReference type="RefSeq" id="WP_005467535.1">
    <property type="nucleotide sequence ID" value="NZ_KB291032.1"/>
</dbReference>
<dbReference type="STRING" id="1127696.HMPREF9134_01440"/>
<evidence type="ECO:0000313" key="1">
    <source>
        <dbReference type="EMBL" id="EKY00702.1"/>
    </source>
</evidence>
<dbReference type="InterPro" id="IPR011322">
    <property type="entry name" value="N-reg_PII-like_a/b"/>
</dbReference>
<dbReference type="InterPro" id="IPR015867">
    <property type="entry name" value="N-reg_PII/ATP_PRibTrfase_C"/>
</dbReference>
<sequence length="112" mass="12568">MIIMNENKSFAPSEPLKTVFIAYNQAYHDLILRILDKQNLRGYTSWEQVQGHGTATGVPHLGSHAWPTMNSSMLVVIPATKVRGFLSALRELDEATPEQGLRAFVWSVEETI</sequence>
<dbReference type="eggNOG" id="COG0347">
    <property type="taxonomic scope" value="Bacteria"/>
</dbReference>
<evidence type="ECO:0000313" key="2">
    <source>
        <dbReference type="Proteomes" id="UP000010408"/>
    </source>
</evidence>
<gene>
    <name evidence="1" type="ORF">HMPREF9134_01440</name>
</gene>
<reference evidence="1 2" key="1">
    <citation type="submission" date="2012-05" db="EMBL/GenBank/DDBJ databases">
        <authorList>
            <person name="Weinstock G."/>
            <person name="Sodergren E."/>
            <person name="Lobos E.A."/>
            <person name="Fulton L."/>
            <person name="Fulton R."/>
            <person name="Courtney L."/>
            <person name="Fronick C."/>
            <person name="O'Laughlin M."/>
            <person name="Godfrey J."/>
            <person name="Wilson R.M."/>
            <person name="Miner T."/>
            <person name="Farmer C."/>
            <person name="Delehaunty K."/>
            <person name="Cordes M."/>
            <person name="Minx P."/>
            <person name="Tomlinson C."/>
            <person name="Chen J."/>
            <person name="Wollam A."/>
            <person name="Pepin K.H."/>
            <person name="Bhonagiri V."/>
            <person name="Zhang X."/>
            <person name="Suruliraj S."/>
            <person name="Warren W."/>
            <person name="Mitreva M."/>
            <person name="Mardis E.R."/>
            <person name="Wilson R.K."/>
        </authorList>
    </citation>
    <scope>NUCLEOTIDE SEQUENCE [LARGE SCALE GENOMIC DNA]</scope>
    <source>
        <strain evidence="1 2">F0037</strain>
    </source>
</reference>
<evidence type="ECO:0008006" key="3">
    <source>
        <dbReference type="Google" id="ProtNLM"/>
    </source>
</evidence>
<accession>L1NBV8</accession>
<dbReference type="NCBIfam" id="NF045581">
    <property type="entry name" value="PG0541_fam"/>
    <property type="match status" value="1"/>
</dbReference>
<organism evidence="1 2">
    <name type="scientific">Porphyromonas catoniae F0037</name>
    <dbReference type="NCBI Taxonomy" id="1127696"/>
    <lineage>
        <taxon>Bacteria</taxon>
        <taxon>Pseudomonadati</taxon>
        <taxon>Bacteroidota</taxon>
        <taxon>Bacteroidia</taxon>
        <taxon>Bacteroidales</taxon>
        <taxon>Porphyromonadaceae</taxon>
        <taxon>Porphyromonas</taxon>
    </lineage>
</organism>